<comment type="caution">
    <text evidence="2">The sequence shown here is derived from an EMBL/GenBank/DDBJ whole genome shotgun (WGS) entry which is preliminary data.</text>
</comment>
<proteinExistence type="predicted"/>
<organism evidence="2 3">
    <name type="scientific">Candidatus Yanofskybacteria bacterium GW2011_GWD2_39_48</name>
    <dbReference type="NCBI Taxonomy" id="1619031"/>
    <lineage>
        <taxon>Bacteria</taxon>
        <taxon>Candidatus Yanofskyibacteriota</taxon>
    </lineage>
</organism>
<sequence>MKYNLLKDNRGFTIVEVIASVFIFSVIVTTVGGIFVRSLSIERKNFSAQKVQENSLRALEMMAREIRISRIATADSDCLASSISLIRPAIGTVDYTLISGQIFRKEGAADAAAITSADINFNKLSFCVDGSASNDSEPTRVTILTQVENINGIETYTLNLQTTIISRDLSDDFQN</sequence>
<evidence type="ECO:0000256" key="1">
    <source>
        <dbReference type="SAM" id="Phobius"/>
    </source>
</evidence>
<protein>
    <recommendedName>
        <fullName evidence="4">Prepilin-type N-terminal cleavage/methylation domain-containing protein</fullName>
    </recommendedName>
</protein>
<name>A0A0G0PFH6_9BACT</name>
<keyword evidence="1" id="KW-1133">Transmembrane helix</keyword>
<dbReference type="Proteomes" id="UP000034764">
    <property type="component" value="Unassembled WGS sequence"/>
</dbReference>
<dbReference type="InterPro" id="IPR012902">
    <property type="entry name" value="N_methyl_site"/>
</dbReference>
<dbReference type="NCBIfam" id="TIGR02532">
    <property type="entry name" value="IV_pilin_GFxxxE"/>
    <property type="match status" value="1"/>
</dbReference>
<dbReference type="EMBL" id="LBXD01000003">
    <property type="protein sequence ID" value="KKR23946.1"/>
    <property type="molecule type" value="Genomic_DNA"/>
</dbReference>
<dbReference type="AlphaFoldDB" id="A0A0G0PFH6"/>
<feature type="transmembrane region" description="Helical" evidence="1">
    <location>
        <begin position="12"/>
        <end position="36"/>
    </location>
</feature>
<evidence type="ECO:0000313" key="3">
    <source>
        <dbReference type="Proteomes" id="UP000034764"/>
    </source>
</evidence>
<keyword evidence="1" id="KW-0472">Membrane</keyword>
<gene>
    <name evidence="2" type="ORF">UT53_C0003G0011</name>
</gene>
<dbReference type="Pfam" id="PF07963">
    <property type="entry name" value="N_methyl"/>
    <property type="match status" value="1"/>
</dbReference>
<accession>A0A0G0PFH6</accession>
<evidence type="ECO:0008006" key="4">
    <source>
        <dbReference type="Google" id="ProtNLM"/>
    </source>
</evidence>
<evidence type="ECO:0000313" key="2">
    <source>
        <dbReference type="EMBL" id="KKR23946.1"/>
    </source>
</evidence>
<reference evidence="2 3" key="1">
    <citation type="journal article" date="2015" name="Nature">
        <title>rRNA introns, odd ribosomes, and small enigmatic genomes across a large radiation of phyla.</title>
        <authorList>
            <person name="Brown C.T."/>
            <person name="Hug L.A."/>
            <person name="Thomas B.C."/>
            <person name="Sharon I."/>
            <person name="Castelle C.J."/>
            <person name="Singh A."/>
            <person name="Wilkins M.J."/>
            <person name="Williams K.H."/>
            <person name="Banfield J.F."/>
        </authorList>
    </citation>
    <scope>NUCLEOTIDE SEQUENCE [LARGE SCALE GENOMIC DNA]</scope>
</reference>
<keyword evidence="1" id="KW-0812">Transmembrane</keyword>